<evidence type="ECO:0000259" key="14">
    <source>
        <dbReference type="PROSITE" id="PS51918"/>
    </source>
</evidence>
<sequence length="332" mass="35106">MTMTATERGWTKDAIAELFDLPFLDLVARAHDVHVRHHPENQVQLSTLLSIKTGGCAEDCGYCSQSAHHETGLKASKMMEADAVLAAAREAKAAGSGRFCMGAAWRSPKERDMPALLDMVSKVKALGLETCMTLGMLETDQAERLAAAGLDYYNHNIDTSPEKYGEIITTRSFQDRLDTLDRVRAAGINVCCGGILGMGESRADRVSFLHALATMPTPPESVPLNALVPIAGTVLGDLLKDVPSARIDDIEFVRTVAVARITMPDSIVRLSAGRESMGEATQALCFMAGANSIFTGDRLLTTGNAGGGADAALFAKLGLAPMAAPAAALAAE</sequence>
<comment type="subunit">
    <text evidence="13">Homodimer.</text>
</comment>
<keyword evidence="7 13" id="KW-0001">2Fe-2S</keyword>
<dbReference type="SFLD" id="SFLDG01278">
    <property type="entry name" value="biotin_synthase_like"/>
    <property type="match status" value="1"/>
</dbReference>
<dbReference type="Pfam" id="PF04055">
    <property type="entry name" value="Radical_SAM"/>
    <property type="match status" value="1"/>
</dbReference>
<dbReference type="InterPro" id="IPR002684">
    <property type="entry name" value="Biotin_synth/BioAB"/>
</dbReference>
<feature type="binding site" evidence="13">
    <location>
        <position position="63"/>
    </location>
    <ligand>
        <name>[4Fe-4S] cluster</name>
        <dbReference type="ChEBI" id="CHEBI:49883"/>
        <note>4Fe-4S-S-AdoMet</note>
    </ligand>
</feature>
<keyword evidence="10 13" id="KW-0408">Iron</keyword>
<feature type="binding site" evidence="13">
    <location>
        <position position="269"/>
    </location>
    <ligand>
        <name>[2Fe-2S] cluster</name>
        <dbReference type="ChEBI" id="CHEBI:190135"/>
    </ligand>
</feature>
<keyword evidence="16" id="KW-1185">Reference proteome</keyword>
<evidence type="ECO:0000256" key="7">
    <source>
        <dbReference type="ARBA" id="ARBA00022714"/>
    </source>
</evidence>
<dbReference type="Gene3D" id="3.20.20.70">
    <property type="entry name" value="Aldolase class I"/>
    <property type="match status" value="1"/>
</dbReference>
<dbReference type="SFLD" id="SFLDF00272">
    <property type="entry name" value="biotin_synthase"/>
    <property type="match status" value="1"/>
</dbReference>
<dbReference type="SUPFAM" id="SSF102114">
    <property type="entry name" value="Radical SAM enzymes"/>
    <property type="match status" value="1"/>
</dbReference>
<feature type="binding site" evidence="13">
    <location>
        <position position="131"/>
    </location>
    <ligand>
        <name>[2Fe-2S] cluster</name>
        <dbReference type="ChEBI" id="CHEBI:190135"/>
    </ligand>
</feature>
<evidence type="ECO:0000256" key="8">
    <source>
        <dbReference type="ARBA" id="ARBA00022723"/>
    </source>
</evidence>
<comment type="cofactor">
    <cofactor evidence="13">
        <name>[2Fe-2S] cluster</name>
        <dbReference type="ChEBI" id="CHEBI:190135"/>
    </cofactor>
    <text evidence="13">Binds 1 [2Fe-2S] cluster. The cluster is coordinated with 3 cysteines and 1 arginine.</text>
</comment>
<comment type="cofactor">
    <cofactor evidence="13">
        <name>[4Fe-4S] cluster</name>
        <dbReference type="ChEBI" id="CHEBI:49883"/>
    </cofactor>
    <text evidence="13">Binds 1 [4Fe-4S] cluster. The cluster is coordinated with 3 cysteines and an exchangeable S-adenosyl-L-methionine.</text>
</comment>
<dbReference type="InterPro" id="IPR007197">
    <property type="entry name" value="rSAM"/>
</dbReference>
<dbReference type="InterPro" id="IPR013785">
    <property type="entry name" value="Aldolase_TIM"/>
</dbReference>
<evidence type="ECO:0000256" key="6">
    <source>
        <dbReference type="ARBA" id="ARBA00022691"/>
    </source>
</evidence>
<comment type="pathway">
    <text evidence="1 13">Cofactor biosynthesis; biotin biosynthesis; biotin from 7,8-diaminononanoate: step 2/2.</text>
</comment>
<dbReference type="EC" id="2.8.1.6" evidence="3 13"/>
<dbReference type="GO" id="GO:0004076">
    <property type="term" value="F:biotin synthase activity"/>
    <property type="evidence" value="ECO:0007669"/>
    <property type="project" value="UniProtKB-EC"/>
</dbReference>
<comment type="catalytic activity">
    <reaction evidence="12 13">
        <text>(4R,5S)-dethiobiotin + (sulfur carrier)-SH + 2 reduced [2Fe-2S]-[ferredoxin] + 2 S-adenosyl-L-methionine = (sulfur carrier)-H + biotin + 2 5'-deoxyadenosine + 2 L-methionine + 2 oxidized [2Fe-2S]-[ferredoxin]</text>
        <dbReference type="Rhea" id="RHEA:22060"/>
        <dbReference type="Rhea" id="RHEA-COMP:10000"/>
        <dbReference type="Rhea" id="RHEA-COMP:10001"/>
        <dbReference type="Rhea" id="RHEA-COMP:14737"/>
        <dbReference type="Rhea" id="RHEA-COMP:14739"/>
        <dbReference type="ChEBI" id="CHEBI:17319"/>
        <dbReference type="ChEBI" id="CHEBI:29917"/>
        <dbReference type="ChEBI" id="CHEBI:33737"/>
        <dbReference type="ChEBI" id="CHEBI:33738"/>
        <dbReference type="ChEBI" id="CHEBI:57586"/>
        <dbReference type="ChEBI" id="CHEBI:57844"/>
        <dbReference type="ChEBI" id="CHEBI:59789"/>
        <dbReference type="ChEBI" id="CHEBI:64428"/>
        <dbReference type="ChEBI" id="CHEBI:149473"/>
        <dbReference type="EC" id="2.8.1.6"/>
    </reaction>
</comment>
<evidence type="ECO:0000256" key="2">
    <source>
        <dbReference type="ARBA" id="ARBA00010765"/>
    </source>
</evidence>
<organism evidence="15 16">
    <name type="scientific">Sphingomonas morindae</name>
    <dbReference type="NCBI Taxonomy" id="1541170"/>
    <lineage>
        <taxon>Bacteria</taxon>
        <taxon>Pseudomonadati</taxon>
        <taxon>Pseudomonadota</taxon>
        <taxon>Alphaproteobacteria</taxon>
        <taxon>Sphingomonadales</taxon>
        <taxon>Sphingomonadaceae</taxon>
        <taxon>Sphingomonas</taxon>
    </lineage>
</organism>
<feature type="binding site" evidence="13">
    <location>
        <position position="60"/>
    </location>
    <ligand>
        <name>[4Fe-4S] cluster</name>
        <dbReference type="ChEBI" id="CHEBI:49883"/>
        <note>4Fe-4S-S-AdoMet</note>
    </ligand>
</feature>
<dbReference type="EMBL" id="CP084930">
    <property type="protein sequence ID" value="USI74632.1"/>
    <property type="molecule type" value="Genomic_DNA"/>
</dbReference>
<evidence type="ECO:0000313" key="15">
    <source>
        <dbReference type="EMBL" id="USI74632.1"/>
    </source>
</evidence>
<dbReference type="HAMAP" id="MF_01694">
    <property type="entry name" value="BioB"/>
    <property type="match status" value="1"/>
</dbReference>
<evidence type="ECO:0000256" key="13">
    <source>
        <dbReference type="HAMAP-Rule" id="MF_01694"/>
    </source>
</evidence>
<name>A0ABY4XCK6_9SPHN</name>
<feature type="binding site" evidence="13">
    <location>
        <position position="191"/>
    </location>
    <ligand>
        <name>[2Fe-2S] cluster</name>
        <dbReference type="ChEBI" id="CHEBI:190135"/>
    </ligand>
</feature>
<dbReference type="CDD" id="cd01335">
    <property type="entry name" value="Radical_SAM"/>
    <property type="match status" value="1"/>
</dbReference>
<dbReference type="InterPro" id="IPR024177">
    <property type="entry name" value="Biotin_synthase"/>
</dbReference>
<dbReference type="Proteomes" id="UP001056937">
    <property type="component" value="Chromosome 1"/>
</dbReference>
<evidence type="ECO:0000313" key="16">
    <source>
        <dbReference type="Proteomes" id="UP001056937"/>
    </source>
</evidence>
<dbReference type="InterPro" id="IPR010722">
    <property type="entry name" value="BATS_dom"/>
</dbReference>
<evidence type="ECO:0000256" key="1">
    <source>
        <dbReference type="ARBA" id="ARBA00004942"/>
    </source>
</evidence>
<evidence type="ECO:0000256" key="9">
    <source>
        <dbReference type="ARBA" id="ARBA00022756"/>
    </source>
</evidence>
<keyword evidence="8 13" id="KW-0479">Metal-binding</keyword>
<keyword evidence="5 13" id="KW-0808">Transferase</keyword>
<keyword evidence="4 13" id="KW-0004">4Fe-4S</keyword>
<dbReference type="InterPro" id="IPR058240">
    <property type="entry name" value="rSAM_sf"/>
</dbReference>
<proteinExistence type="inferred from homology"/>
<gene>
    <name evidence="13 15" type="primary">bioB</name>
    <name evidence="15" type="ORF">LHA26_00220</name>
</gene>
<dbReference type="SFLD" id="SFLDG01060">
    <property type="entry name" value="BATS_domain_containing"/>
    <property type="match status" value="1"/>
</dbReference>
<comment type="similarity">
    <text evidence="2 13">Belongs to the radical SAM superfamily. Biotin synthase family.</text>
</comment>
<dbReference type="SMART" id="SM00729">
    <property type="entry name" value="Elp3"/>
    <property type="match status" value="1"/>
</dbReference>
<keyword evidence="9 13" id="KW-0093">Biotin biosynthesis</keyword>
<evidence type="ECO:0000256" key="12">
    <source>
        <dbReference type="ARBA" id="ARBA00051157"/>
    </source>
</evidence>
<dbReference type="SMART" id="SM00876">
    <property type="entry name" value="BATS"/>
    <property type="match status" value="1"/>
</dbReference>
<feature type="binding site" evidence="13">
    <location>
        <position position="56"/>
    </location>
    <ligand>
        <name>[4Fe-4S] cluster</name>
        <dbReference type="ChEBI" id="CHEBI:49883"/>
        <note>4Fe-4S-S-AdoMet</note>
    </ligand>
</feature>
<dbReference type="PROSITE" id="PS51918">
    <property type="entry name" value="RADICAL_SAM"/>
    <property type="match status" value="1"/>
</dbReference>
<keyword evidence="6 13" id="KW-0949">S-adenosyl-L-methionine</keyword>
<protein>
    <recommendedName>
        <fullName evidence="3 13">Biotin synthase</fullName>
        <ecNumber evidence="3 13">2.8.1.6</ecNumber>
    </recommendedName>
</protein>
<evidence type="ECO:0000256" key="11">
    <source>
        <dbReference type="ARBA" id="ARBA00023014"/>
    </source>
</evidence>
<dbReference type="PIRSF" id="PIRSF001619">
    <property type="entry name" value="Biotin_synth"/>
    <property type="match status" value="1"/>
</dbReference>
<reference evidence="15" key="1">
    <citation type="journal article" date="2022" name="Toxins">
        <title>Genomic Analysis of Sphingopyxis sp. USTB-05 for Biodegrading Cyanobacterial Hepatotoxins.</title>
        <authorList>
            <person name="Liu C."/>
            <person name="Xu Q."/>
            <person name="Zhao Z."/>
            <person name="Zhang H."/>
            <person name="Liu X."/>
            <person name="Yin C."/>
            <person name="Liu Y."/>
            <person name="Yan H."/>
        </authorList>
    </citation>
    <scope>NUCLEOTIDE SEQUENCE</scope>
    <source>
        <strain evidence="15">NBD5</strain>
    </source>
</reference>
<comment type="function">
    <text evidence="13">Catalyzes the conversion of dethiobiotin (DTB) to biotin by the insertion of a sulfur atom into dethiobiotin via a radical-based mechanism.</text>
</comment>
<dbReference type="PANTHER" id="PTHR22976:SF2">
    <property type="entry name" value="BIOTIN SYNTHASE, MITOCHONDRIAL"/>
    <property type="match status" value="1"/>
</dbReference>
<evidence type="ECO:0000256" key="4">
    <source>
        <dbReference type="ARBA" id="ARBA00022485"/>
    </source>
</evidence>
<evidence type="ECO:0000256" key="3">
    <source>
        <dbReference type="ARBA" id="ARBA00012236"/>
    </source>
</evidence>
<feature type="binding site" evidence="13">
    <location>
        <position position="100"/>
    </location>
    <ligand>
        <name>[2Fe-2S] cluster</name>
        <dbReference type="ChEBI" id="CHEBI:190135"/>
    </ligand>
</feature>
<feature type="domain" description="Radical SAM core" evidence="14">
    <location>
        <begin position="41"/>
        <end position="265"/>
    </location>
</feature>
<dbReference type="InterPro" id="IPR006638">
    <property type="entry name" value="Elp3/MiaA/NifB-like_rSAM"/>
</dbReference>
<evidence type="ECO:0000256" key="10">
    <source>
        <dbReference type="ARBA" id="ARBA00023004"/>
    </source>
</evidence>
<dbReference type="NCBIfam" id="TIGR00433">
    <property type="entry name" value="bioB"/>
    <property type="match status" value="1"/>
</dbReference>
<accession>A0ABY4XCK6</accession>
<evidence type="ECO:0000256" key="5">
    <source>
        <dbReference type="ARBA" id="ARBA00022679"/>
    </source>
</evidence>
<dbReference type="Pfam" id="PF06968">
    <property type="entry name" value="BATS"/>
    <property type="match status" value="1"/>
</dbReference>
<keyword evidence="11 13" id="KW-0411">Iron-sulfur</keyword>
<dbReference type="PANTHER" id="PTHR22976">
    <property type="entry name" value="BIOTIN SYNTHASE"/>
    <property type="match status" value="1"/>
</dbReference>
<dbReference type="SFLD" id="SFLDS00029">
    <property type="entry name" value="Radical_SAM"/>
    <property type="match status" value="1"/>
</dbReference>